<dbReference type="Pfam" id="PF01764">
    <property type="entry name" value="Lipase_3"/>
    <property type="match status" value="1"/>
</dbReference>
<evidence type="ECO:0000259" key="8">
    <source>
        <dbReference type="Pfam" id="PF18117"/>
    </source>
</evidence>
<dbReference type="InterPro" id="IPR002921">
    <property type="entry name" value="Fungal_lipase-type"/>
</dbReference>
<dbReference type="SUPFAM" id="SSF53474">
    <property type="entry name" value="alpha/beta-Hydrolases"/>
    <property type="match status" value="1"/>
</dbReference>
<dbReference type="GO" id="GO:0016787">
    <property type="term" value="F:hydrolase activity"/>
    <property type="evidence" value="ECO:0007669"/>
    <property type="project" value="UniProtKB-KW"/>
</dbReference>
<keyword evidence="4" id="KW-0378">Hydrolase</keyword>
<dbReference type="InterPro" id="IPR029058">
    <property type="entry name" value="AB_hydrolase_fold"/>
</dbReference>
<dbReference type="FunCoup" id="B9R8Z8">
    <property type="interactions" value="638"/>
</dbReference>
<evidence type="ECO:0000256" key="4">
    <source>
        <dbReference type="ARBA" id="ARBA00022801"/>
    </source>
</evidence>
<dbReference type="ESTHER" id="ricco-b9r8z8">
    <property type="family name" value="Plant_lipase_EDS1-like"/>
</dbReference>
<dbReference type="Proteomes" id="UP000008311">
    <property type="component" value="Unassembled WGS sequence"/>
</dbReference>
<dbReference type="PANTHER" id="PTHR47090:SF2">
    <property type="entry name" value="PROTEIN EDS1-RELATED"/>
    <property type="match status" value="1"/>
</dbReference>
<dbReference type="GO" id="GO:0005634">
    <property type="term" value="C:nucleus"/>
    <property type="evidence" value="ECO:0007669"/>
    <property type="project" value="UniProtKB-SubCell"/>
</dbReference>
<evidence type="ECO:0000313" key="10">
    <source>
        <dbReference type="Proteomes" id="UP000008311"/>
    </source>
</evidence>
<dbReference type="OMA" id="ESCFWAV"/>
<dbReference type="STRING" id="3988.B9R8Z8"/>
<dbReference type="SMR" id="B9R8Z8"/>
<dbReference type="InParanoid" id="B9R8Z8"/>
<dbReference type="GO" id="GO:0006629">
    <property type="term" value="P:lipid metabolic process"/>
    <property type="evidence" value="ECO:0007669"/>
    <property type="project" value="InterPro"/>
</dbReference>
<evidence type="ECO:0000256" key="5">
    <source>
        <dbReference type="ARBA" id="ARBA00022821"/>
    </source>
</evidence>
<name>B9R8Z8_RICCO</name>
<comment type="subcellular location">
    <subcellularLocation>
        <location evidence="2">Cytoplasm</location>
    </subcellularLocation>
    <subcellularLocation>
        <location evidence="1">Nucleus</location>
    </subcellularLocation>
</comment>
<evidence type="ECO:0000256" key="3">
    <source>
        <dbReference type="ARBA" id="ARBA00022490"/>
    </source>
</evidence>
<dbReference type="CDD" id="cd00519">
    <property type="entry name" value="Lipase_3"/>
    <property type="match status" value="1"/>
</dbReference>
<organism evidence="9 10">
    <name type="scientific">Ricinus communis</name>
    <name type="common">Castor bean</name>
    <dbReference type="NCBI Taxonomy" id="3988"/>
    <lineage>
        <taxon>Eukaryota</taxon>
        <taxon>Viridiplantae</taxon>
        <taxon>Streptophyta</taxon>
        <taxon>Embryophyta</taxon>
        <taxon>Tracheophyta</taxon>
        <taxon>Spermatophyta</taxon>
        <taxon>Magnoliopsida</taxon>
        <taxon>eudicotyledons</taxon>
        <taxon>Gunneridae</taxon>
        <taxon>Pentapetalae</taxon>
        <taxon>rosids</taxon>
        <taxon>fabids</taxon>
        <taxon>Malpighiales</taxon>
        <taxon>Euphorbiaceae</taxon>
        <taxon>Acalyphoideae</taxon>
        <taxon>Acalypheae</taxon>
        <taxon>Ricinus</taxon>
    </lineage>
</organism>
<dbReference type="EMBL" id="EQ973773">
    <property type="protein sequence ID" value="EEF52075.1"/>
    <property type="molecule type" value="Genomic_DNA"/>
</dbReference>
<reference evidence="10" key="1">
    <citation type="journal article" date="2010" name="Nat. Biotechnol.">
        <title>Draft genome sequence of the oilseed species Ricinus communis.</title>
        <authorList>
            <person name="Chan A.P."/>
            <person name="Crabtree J."/>
            <person name="Zhao Q."/>
            <person name="Lorenzi H."/>
            <person name="Orvis J."/>
            <person name="Puiu D."/>
            <person name="Melake-Berhan A."/>
            <person name="Jones K.M."/>
            <person name="Redman J."/>
            <person name="Chen G."/>
            <person name="Cahoon E.B."/>
            <person name="Gedil M."/>
            <person name="Stanke M."/>
            <person name="Haas B.J."/>
            <person name="Wortman J.R."/>
            <person name="Fraser-Liggett C.M."/>
            <person name="Ravel J."/>
            <person name="Rabinowicz P.D."/>
        </authorList>
    </citation>
    <scope>NUCLEOTIDE SEQUENCE [LARGE SCALE GENOMIC DNA]</scope>
    <source>
        <strain evidence="10">cv. Hale</strain>
    </source>
</reference>
<dbReference type="KEGG" id="rcu:8258133"/>
<dbReference type="PANTHER" id="PTHR47090">
    <property type="entry name" value="PROTEIN EDS1-RELATED"/>
    <property type="match status" value="1"/>
</dbReference>
<dbReference type="Gene3D" id="3.40.50.1820">
    <property type="entry name" value="alpha/beta hydrolase"/>
    <property type="match status" value="1"/>
</dbReference>
<keyword evidence="5" id="KW-0611">Plant defense</keyword>
<proteinExistence type="predicted"/>
<evidence type="ECO:0000256" key="6">
    <source>
        <dbReference type="ARBA" id="ARBA00023242"/>
    </source>
</evidence>
<evidence type="ECO:0000256" key="2">
    <source>
        <dbReference type="ARBA" id="ARBA00004496"/>
    </source>
</evidence>
<dbReference type="InterPro" id="IPR041266">
    <property type="entry name" value="EDS1_EP"/>
</dbReference>
<feature type="domain" description="Fungal lipase-type" evidence="7">
    <location>
        <begin position="59"/>
        <end position="198"/>
    </location>
</feature>
<dbReference type="Pfam" id="PF18117">
    <property type="entry name" value="EDS1_EP"/>
    <property type="match status" value="1"/>
</dbReference>
<protein>
    <submittedName>
        <fullName evidence="9">Lipase, putative</fullName>
    </submittedName>
</protein>
<evidence type="ECO:0000259" key="7">
    <source>
        <dbReference type="Pfam" id="PF01764"/>
    </source>
</evidence>
<keyword evidence="6" id="KW-0539">Nucleus</keyword>
<feature type="domain" description="EDS1 EP" evidence="8">
    <location>
        <begin position="404"/>
        <end position="583"/>
    </location>
</feature>
<dbReference type="OrthoDB" id="426718at2759"/>
<accession>B9R8Z8</accession>
<evidence type="ECO:0000313" key="9">
    <source>
        <dbReference type="EMBL" id="EEF52075.1"/>
    </source>
</evidence>
<gene>
    <name evidence="9" type="ORF">RCOM_1512820</name>
</gene>
<dbReference type="GO" id="GO:0009862">
    <property type="term" value="P:systemic acquired resistance, salicylic acid mediated signaling pathway"/>
    <property type="evidence" value="ECO:0000318"/>
    <property type="project" value="GO_Central"/>
</dbReference>
<evidence type="ECO:0000256" key="1">
    <source>
        <dbReference type="ARBA" id="ARBA00004123"/>
    </source>
</evidence>
<dbReference type="GO" id="GO:0005737">
    <property type="term" value="C:cytoplasm"/>
    <property type="evidence" value="ECO:0007669"/>
    <property type="project" value="UniProtKB-SubCell"/>
</dbReference>
<dbReference type="eggNOG" id="ENOG502QR4E">
    <property type="taxonomic scope" value="Eukaryota"/>
</dbReference>
<keyword evidence="10" id="KW-1185">Reference proteome</keyword>
<dbReference type="AlphaFoldDB" id="B9R8Z8"/>
<sequence>MGSVSLGESVGIKEEVIKKACSMAMKAHNKTSGKQLYVSEKIRPSSEIVFSFPGSWFVTDWFSKGPFGEVEVDLQLLPSLKHVGLNGTATVNEAFLLRFKALVANPQFRKEVGTAVMDGKQVVFTGHSLGGPIAILAAIWFLDEYIRPDTSRRPPLCVTFGSPLVGDRIMSHAVRRESWSRYFINFVMKYDIVPRISLTPLSSIQQQLQLILNFFNSKSLLEPVHEAVNFYVTVMRNVSSVASHAACKIMGSTNLLLETLSSFMGLSPYRPFGTYVFCTGNGKLVVIRNPDAVLQLLFYTSQLNSEAELSVVAQSSLKDHLNYKDELEESLQMQTVTCLENHHLEALPLSSDDMTAESNLALNDLGLSARARLCLRATGELEKQKSNNQRAIDKKMADIEHGVANLQGYKKRCQHKVGYYDAFKLSEDREEFDANVERLKLAGIWDEIIEMLKRYELPDEFEGRKAWIDVGTKYRRIVEPLDIANYYRHLKNEDTGPYMERGRPKRYKCTQRWREHAERMSNESLESCFWAEVEELCMKAGSLGIRENVLRLKSQVEEWIRDGVQDQDVFLKGSTFDKLLKEHFLTNLGQPPAFQGSWS</sequence>
<keyword evidence="3" id="KW-0963">Cytoplasm</keyword>
<dbReference type="InterPro" id="IPR044214">
    <property type="entry name" value="EDS1-like"/>
</dbReference>